<accession>A0ACC1M7Y1</accession>
<proteinExistence type="predicted"/>
<dbReference type="Proteomes" id="UP001139981">
    <property type="component" value="Unassembled WGS sequence"/>
</dbReference>
<keyword evidence="2" id="KW-1185">Reference proteome</keyword>
<comment type="caution">
    <text evidence="1">The sequence shown here is derived from an EMBL/GenBank/DDBJ whole genome shotgun (WGS) entry which is preliminary data.</text>
</comment>
<organism evidence="1 2">
    <name type="scientific">Coemansia aciculifera</name>
    <dbReference type="NCBI Taxonomy" id="417176"/>
    <lineage>
        <taxon>Eukaryota</taxon>
        <taxon>Fungi</taxon>
        <taxon>Fungi incertae sedis</taxon>
        <taxon>Zoopagomycota</taxon>
        <taxon>Kickxellomycotina</taxon>
        <taxon>Kickxellomycetes</taxon>
        <taxon>Kickxellales</taxon>
        <taxon>Kickxellaceae</taxon>
        <taxon>Coemansia</taxon>
    </lineage>
</organism>
<reference evidence="1" key="1">
    <citation type="submission" date="2022-07" db="EMBL/GenBank/DDBJ databases">
        <title>Phylogenomic reconstructions and comparative analyses of Kickxellomycotina fungi.</title>
        <authorList>
            <person name="Reynolds N.K."/>
            <person name="Stajich J.E."/>
            <person name="Barry K."/>
            <person name="Grigoriev I.V."/>
            <person name="Crous P."/>
            <person name="Smith M.E."/>
        </authorList>
    </citation>
    <scope>NUCLEOTIDE SEQUENCE</scope>
    <source>
        <strain evidence="1">CBS 190363</strain>
    </source>
</reference>
<name>A0ACC1M7Y1_9FUNG</name>
<protein>
    <submittedName>
        <fullName evidence="1">Pseudouridine synthase pus4</fullName>
        <ecNumber evidence="1">5.4.99.25</ecNumber>
    </submittedName>
</protein>
<gene>
    <name evidence="1" type="primary">PUS4</name>
    <name evidence="1" type="ORF">IWW38_001551</name>
</gene>
<keyword evidence="1" id="KW-0413">Isomerase</keyword>
<dbReference type="EC" id="5.4.99.25" evidence="1"/>
<dbReference type="EMBL" id="JANBVB010000085">
    <property type="protein sequence ID" value="KAJ2897964.1"/>
    <property type="molecule type" value="Genomic_DNA"/>
</dbReference>
<evidence type="ECO:0000313" key="1">
    <source>
        <dbReference type="EMBL" id="KAJ2897964.1"/>
    </source>
</evidence>
<sequence>MLKAAHDVAAKQALFRLATNSSRRSNDASQLHGVFAVNKPPGISCAGLLDYFKRNITRGPDSMSFDEHFQREKELRDESALSKTKKARRRFVPSNIRVGHGGTLDVEAAGVLVFGINNGCKQLGEYLVGGKSYLATGRLGVATESYDAEGKVTRVCCHSATKQVTAAMIAEAIPRFVGDIMQRPPIYSAIKLDGKRLYEYARTGEQVPVEIKTRKVKVDDIKLLYYENQEAGERLGTQVVLPQAVADYYASGIYEWRGEGASGDPVVGQPLLPFANQPLAPKFQLLVSSGGGVYVRSLIHDLGEAVGSAATMVSLVRTSQGFLRLDRDTIEPEDLAYMDRVKEAMHHAESVVSTLRHQ</sequence>
<evidence type="ECO:0000313" key="2">
    <source>
        <dbReference type="Proteomes" id="UP001139981"/>
    </source>
</evidence>